<name>A0A367RWE8_NOSPU</name>
<reference evidence="2 3" key="1">
    <citation type="submission" date="2016-04" db="EMBL/GenBank/DDBJ databases">
        <authorList>
            <person name="Evans L.H."/>
            <person name="Alamgir A."/>
            <person name="Owens N."/>
            <person name="Weber N.D."/>
            <person name="Virtaneva K."/>
            <person name="Barbian K."/>
            <person name="Babar A."/>
            <person name="Rosenke K."/>
        </authorList>
    </citation>
    <scope>NUCLEOTIDE SEQUENCE [LARGE SCALE GENOMIC DNA]</scope>
    <source>
        <strain evidence="2">NIES-2108</strain>
    </source>
</reference>
<feature type="coiled-coil region" evidence="1">
    <location>
        <begin position="12"/>
        <end position="58"/>
    </location>
</feature>
<keyword evidence="1" id="KW-0175">Coiled coil</keyword>
<organism evidence="2 3">
    <name type="scientific">Nostoc punctiforme NIES-2108</name>
    <dbReference type="NCBI Taxonomy" id="1356359"/>
    <lineage>
        <taxon>Bacteria</taxon>
        <taxon>Bacillati</taxon>
        <taxon>Cyanobacteriota</taxon>
        <taxon>Cyanophyceae</taxon>
        <taxon>Nostocales</taxon>
        <taxon>Nostocaceae</taxon>
        <taxon>Nostoc</taxon>
    </lineage>
</organism>
<sequence length="71" mass="8253">MIAQHYNSIHVENDLLKQIKIKENQLKIAQESEMLHVAEELQSQLLKLQSQLSEPQEQDVEIQALMSLLDE</sequence>
<accession>A0A367RWE8</accession>
<evidence type="ECO:0000256" key="1">
    <source>
        <dbReference type="SAM" id="Coils"/>
    </source>
</evidence>
<dbReference type="EMBL" id="LXQE01000085">
    <property type="protein sequence ID" value="RCJ39994.1"/>
    <property type="molecule type" value="Genomic_DNA"/>
</dbReference>
<gene>
    <name evidence="2" type="ORF">A6769_05420</name>
</gene>
<protein>
    <submittedName>
        <fullName evidence="2">Uncharacterized protein</fullName>
    </submittedName>
</protein>
<proteinExistence type="predicted"/>
<comment type="caution">
    <text evidence="2">The sequence shown here is derived from an EMBL/GenBank/DDBJ whole genome shotgun (WGS) entry which is preliminary data.</text>
</comment>
<dbReference type="AlphaFoldDB" id="A0A367RWE8"/>
<evidence type="ECO:0000313" key="2">
    <source>
        <dbReference type="EMBL" id="RCJ39994.1"/>
    </source>
</evidence>
<evidence type="ECO:0000313" key="3">
    <source>
        <dbReference type="Proteomes" id="UP000252085"/>
    </source>
</evidence>
<dbReference type="Proteomes" id="UP000252085">
    <property type="component" value="Unassembled WGS sequence"/>
</dbReference>